<evidence type="ECO:0000313" key="2">
    <source>
        <dbReference type="Proteomes" id="UP000277773"/>
    </source>
</evidence>
<name>A0A428HTG3_STRMT</name>
<evidence type="ECO:0000313" key="1">
    <source>
        <dbReference type="EMBL" id="RSJ99122.1"/>
    </source>
</evidence>
<dbReference type="Proteomes" id="UP000277773">
    <property type="component" value="Unassembled WGS sequence"/>
</dbReference>
<organism evidence="1 2">
    <name type="scientific">Streptococcus mitis</name>
    <dbReference type="NCBI Taxonomy" id="28037"/>
    <lineage>
        <taxon>Bacteria</taxon>
        <taxon>Bacillati</taxon>
        <taxon>Bacillota</taxon>
        <taxon>Bacilli</taxon>
        <taxon>Lactobacillales</taxon>
        <taxon>Streptococcaceae</taxon>
        <taxon>Streptococcus</taxon>
        <taxon>Streptococcus mitis group</taxon>
    </lineage>
</organism>
<comment type="caution">
    <text evidence="1">The sequence shown here is derived from an EMBL/GenBank/DDBJ whole genome shotgun (WGS) entry which is preliminary data.</text>
</comment>
<dbReference type="EMBL" id="RJPY01000002">
    <property type="protein sequence ID" value="RSJ99122.1"/>
    <property type="molecule type" value="Genomic_DNA"/>
</dbReference>
<dbReference type="AlphaFoldDB" id="A0A428HTG3"/>
<reference evidence="1 2" key="1">
    <citation type="submission" date="2018-11" db="EMBL/GenBank/DDBJ databases">
        <title>Species Designations Belie Phenotypic and Genotypic Heterogeneity in Oral Streptococci.</title>
        <authorList>
            <person name="Velsko I."/>
        </authorList>
    </citation>
    <scope>NUCLEOTIDE SEQUENCE [LARGE SCALE GENOMIC DNA]</scope>
    <source>
        <strain evidence="1 2">BCC08</strain>
    </source>
</reference>
<evidence type="ECO:0008006" key="3">
    <source>
        <dbReference type="Google" id="ProtNLM"/>
    </source>
</evidence>
<dbReference type="RefSeq" id="WP_049487195.1">
    <property type="nucleotide sequence ID" value="NZ_CAMHZM010000015.1"/>
</dbReference>
<accession>A0A428HTG3</accession>
<sequence length="303" mass="35401">MSQKQFTEFENQDYGVVIIELVKDIYYSGVSTSSKLVLIRKFTELISRKILNLGEGSKMTLGEIAHPNPKKFPRTYKLWEKLDASFRDDFSKIVQENAELCNQYAHTQINKPASDEEYLRAEELVSELFSLLFVKYFTKFELTVLSDPNVLTAFSHLPPVIRYKTLEKLMGEKAISELNVRILDKFMLAKVKYQSLDEAFIWLLKNREEMIDVSYPTSEEIENFIGLHDDECSLVLWEYNNAFDLLLDKLLDPKILVNESGQLYDDFERAVVYFNGFNCELYLTGTEEREEFKDLIEFAFLGR</sequence>
<gene>
    <name evidence="1" type="ORF">D8786_02445</name>
</gene>
<proteinExistence type="predicted"/>
<protein>
    <recommendedName>
        <fullName evidence="3">DUF4145 domain-containing protein</fullName>
    </recommendedName>
</protein>